<protein>
    <submittedName>
        <fullName evidence="2">Uncharacterized protein</fullName>
    </submittedName>
</protein>
<dbReference type="AlphaFoldDB" id="A0A813DD57"/>
<dbReference type="OrthoDB" id="10506971at2759"/>
<feature type="compositionally biased region" description="Basic and acidic residues" evidence="1">
    <location>
        <begin position="1"/>
        <end position="16"/>
    </location>
</feature>
<evidence type="ECO:0000313" key="2">
    <source>
        <dbReference type="EMBL" id="CAE8584145.1"/>
    </source>
</evidence>
<gene>
    <name evidence="2" type="ORF">PGLA1383_LOCUS3087</name>
    <name evidence="3" type="ORF">PGLA2088_LOCUS1620</name>
</gene>
<name>A0A813DD57_POLGL</name>
<sequence length="328" mass="36139">MEDDQRVSRAQEERPRGSQGSLDETSLALSYVNGEPVSRPGGFSDLLRSSLRSNGLTSVEVSYLEANLEPRSCRALATEAATFEGAMRLARMAGITSKVSQENFARCWYECIAAMEALEKRGSQQSLAELAEKKDFEACTEALMGRLGVQQKQDLLPLLRGMLGHLAERQRLASGVVPPSPSKVLSLLSATYGAEIAAKAASQAKADEAEWRWRWTVRALFSADVALALQKEVLRAYQGASFKAASENLNQEWENRPTSIPLEQKMREIEALCLCHALSQLLPDFGFTADAAGVSEMKSAVAQFTKTHLEVRRMQMEITTAVMSRFKL</sequence>
<dbReference type="Proteomes" id="UP000654075">
    <property type="component" value="Unassembled WGS sequence"/>
</dbReference>
<dbReference type="Proteomes" id="UP000626109">
    <property type="component" value="Unassembled WGS sequence"/>
</dbReference>
<comment type="caution">
    <text evidence="2">The sequence shown here is derived from an EMBL/GenBank/DDBJ whole genome shotgun (WGS) entry which is preliminary data.</text>
</comment>
<evidence type="ECO:0000313" key="4">
    <source>
        <dbReference type="Proteomes" id="UP000654075"/>
    </source>
</evidence>
<accession>A0A813DD57</accession>
<dbReference type="EMBL" id="CAJNNW010001259">
    <property type="protein sequence ID" value="CAE8636446.1"/>
    <property type="molecule type" value="Genomic_DNA"/>
</dbReference>
<reference evidence="2" key="1">
    <citation type="submission" date="2021-02" db="EMBL/GenBank/DDBJ databases">
        <authorList>
            <person name="Dougan E. K."/>
            <person name="Rhodes N."/>
            <person name="Thang M."/>
            <person name="Chan C."/>
        </authorList>
    </citation>
    <scope>NUCLEOTIDE SEQUENCE</scope>
</reference>
<proteinExistence type="predicted"/>
<feature type="region of interest" description="Disordered" evidence="1">
    <location>
        <begin position="1"/>
        <end position="25"/>
    </location>
</feature>
<evidence type="ECO:0000313" key="3">
    <source>
        <dbReference type="EMBL" id="CAE8636446.1"/>
    </source>
</evidence>
<dbReference type="EMBL" id="CAJNNV010001028">
    <property type="protein sequence ID" value="CAE8584145.1"/>
    <property type="molecule type" value="Genomic_DNA"/>
</dbReference>
<evidence type="ECO:0000256" key="1">
    <source>
        <dbReference type="SAM" id="MobiDB-lite"/>
    </source>
</evidence>
<organism evidence="2 4">
    <name type="scientific">Polarella glacialis</name>
    <name type="common">Dinoflagellate</name>
    <dbReference type="NCBI Taxonomy" id="89957"/>
    <lineage>
        <taxon>Eukaryota</taxon>
        <taxon>Sar</taxon>
        <taxon>Alveolata</taxon>
        <taxon>Dinophyceae</taxon>
        <taxon>Suessiales</taxon>
        <taxon>Suessiaceae</taxon>
        <taxon>Polarella</taxon>
    </lineage>
</organism>
<keyword evidence="4" id="KW-1185">Reference proteome</keyword>